<protein>
    <submittedName>
        <fullName evidence="1">Uncharacterized protein</fullName>
    </submittedName>
</protein>
<name>A0A835VAR5_VANPL</name>
<comment type="caution">
    <text evidence="1">The sequence shown here is derived from an EMBL/GenBank/DDBJ whole genome shotgun (WGS) entry which is preliminary data.</text>
</comment>
<sequence>MMMMMMMVNKEEKSGGEEGFTLVLLVPGKRRCRTPFVMGTILRRRKTVASGRRRVTAPQRLRCIISQLLRALCREGNFKLVVSISSSMTCGAWGTASIY</sequence>
<dbReference type="EMBL" id="JADCNM010000003">
    <property type="protein sequence ID" value="KAG0490045.1"/>
    <property type="molecule type" value="Genomic_DNA"/>
</dbReference>
<gene>
    <name evidence="1" type="ORF">HPP92_006908</name>
</gene>
<organism evidence="1 2">
    <name type="scientific">Vanilla planifolia</name>
    <name type="common">Vanilla</name>
    <dbReference type="NCBI Taxonomy" id="51239"/>
    <lineage>
        <taxon>Eukaryota</taxon>
        <taxon>Viridiplantae</taxon>
        <taxon>Streptophyta</taxon>
        <taxon>Embryophyta</taxon>
        <taxon>Tracheophyta</taxon>
        <taxon>Spermatophyta</taxon>
        <taxon>Magnoliopsida</taxon>
        <taxon>Liliopsida</taxon>
        <taxon>Asparagales</taxon>
        <taxon>Orchidaceae</taxon>
        <taxon>Vanilloideae</taxon>
        <taxon>Vanilleae</taxon>
        <taxon>Vanilla</taxon>
    </lineage>
</organism>
<dbReference type="AlphaFoldDB" id="A0A835VAR5"/>
<accession>A0A835VAR5</accession>
<reference evidence="1 2" key="1">
    <citation type="journal article" date="2020" name="Nat. Food">
        <title>A phased Vanilla planifolia genome enables genetic improvement of flavour and production.</title>
        <authorList>
            <person name="Hasing T."/>
            <person name="Tang H."/>
            <person name="Brym M."/>
            <person name="Khazi F."/>
            <person name="Huang T."/>
            <person name="Chambers A.H."/>
        </authorList>
    </citation>
    <scope>NUCLEOTIDE SEQUENCE [LARGE SCALE GENOMIC DNA]</scope>
    <source>
        <tissue evidence="1">Leaf</tissue>
    </source>
</reference>
<evidence type="ECO:0000313" key="1">
    <source>
        <dbReference type="EMBL" id="KAG0490045.1"/>
    </source>
</evidence>
<evidence type="ECO:0000313" key="2">
    <source>
        <dbReference type="Proteomes" id="UP000639772"/>
    </source>
</evidence>
<dbReference type="Proteomes" id="UP000639772">
    <property type="component" value="Chromosome 3"/>
</dbReference>
<proteinExistence type="predicted"/>